<accession>W4G4G2</accession>
<dbReference type="AlphaFoldDB" id="W4G4G2"/>
<organism evidence="1">
    <name type="scientific">Aphanomyces astaci</name>
    <name type="common">Crayfish plague agent</name>
    <dbReference type="NCBI Taxonomy" id="112090"/>
    <lineage>
        <taxon>Eukaryota</taxon>
        <taxon>Sar</taxon>
        <taxon>Stramenopiles</taxon>
        <taxon>Oomycota</taxon>
        <taxon>Saprolegniomycetes</taxon>
        <taxon>Saprolegniales</taxon>
        <taxon>Verrucalvaceae</taxon>
        <taxon>Aphanomyces</taxon>
    </lineage>
</organism>
<dbReference type="RefSeq" id="XP_009835668.1">
    <property type="nucleotide sequence ID" value="XM_009837366.1"/>
</dbReference>
<gene>
    <name evidence="1" type="ORF">H257_10727</name>
</gene>
<name>W4G4G2_APHAT</name>
<reference evidence="1" key="1">
    <citation type="submission" date="2013-12" db="EMBL/GenBank/DDBJ databases">
        <title>The Genome Sequence of Aphanomyces astaci APO3.</title>
        <authorList>
            <consortium name="The Broad Institute Genomics Platform"/>
            <person name="Russ C."/>
            <person name="Tyler B."/>
            <person name="van West P."/>
            <person name="Dieguez-Uribeondo J."/>
            <person name="Young S.K."/>
            <person name="Zeng Q."/>
            <person name="Gargeya S."/>
            <person name="Fitzgerald M."/>
            <person name="Abouelleil A."/>
            <person name="Alvarado L."/>
            <person name="Chapman S.B."/>
            <person name="Gainer-Dewar J."/>
            <person name="Goldberg J."/>
            <person name="Griggs A."/>
            <person name="Gujja S."/>
            <person name="Hansen M."/>
            <person name="Howarth C."/>
            <person name="Imamovic A."/>
            <person name="Ireland A."/>
            <person name="Larimer J."/>
            <person name="McCowan C."/>
            <person name="Murphy C."/>
            <person name="Pearson M."/>
            <person name="Poon T.W."/>
            <person name="Priest M."/>
            <person name="Roberts A."/>
            <person name="Saif S."/>
            <person name="Shea T."/>
            <person name="Sykes S."/>
            <person name="Wortman J."/>
            <person name="Nusbaum C."/>
            <person name="Birren B."/>
        </authorList>
    </citation>
    <scope>NUCLEOTIDE SEQUENCE [LARGE SCALE GENOMIC DNA]</scope>
    <source>
        <strain evidence="1">APO3</strain>
    </source>
</reference>
<dbReference type="RefSeq" id="XP_009835669.1">
    <property type="nucleotide sequence ID" value="XM_009837367.1"/>
</dbReference>
<evidence type="ECO:0000313" key="1">
    <source>
        <dbReference type="EMBL" id="ETV74582.1"/>
    </source>
</evidence>
<dbReference type="EMBL" id="KI913143">
    <property type="protein sequence ID" value="ETV74582.1"/>
    <property type="molecule type" value="Genomic_DNA"/>
</dbReference>
<dbReference type="EMBL" id="KI913143">
    <property type="protein sequence ID" value="ETV74581.1"/>
    <property type="molecule type" value="Genomic_DNA"/>
</dbReference>
<sequence length="142" mass="16264">MFERRERIGPQELSANVRATELIHGHVRCSKRATHGDKRIRAVGPSLCRFEGHHPFDIGFHGHGRPSRVHLVHHSHGLGRSSSFIQQPHHDRIRVPTDEHELLLGRLNRLFLFVVFQGGQCVEEGPRVVQDIHLPCDGHHFK</sequence>
<protein>
    <submittedName>
        <fullName evidence="1">Uncharacterized protein</fullName>
    </submittedName>
</protein>
<dbReference type="GeneID" id="20812723"/>
<proteinExistence type="predicted"/>
<dbReference type="VEuPathDB" id="FungiDB:H257_10727"/>